<dbReference type="EMBL" id="QCZI01000001">
    <property type="protein sequence ID" value="PWA07308.1"/>
    <property type="molecule type" value="Genomic_DNA"/>
</dbReference>
<protein>
    <submittedName>
        <fullName evidence="1">Uncharacterized protein</fullName>
    </submittedName>
</protein>
<dbReference type="RefSeq" id="WP_116723454.1">
    <property type="nucleotide sequence ID" value="NZ_QCZI01000001.1"/>
</dbReference>
<dbReference type="AlphaFoldDB" id="A0A2U1JR52"/>
<accession>A0A2U1JR52</accession>
<evidence type="ECO:0000313" key="2">
    <source>
        <dbReference type="Proteomes" id="UP000245449"/>
    </source>
</evidence>
<evidence type="ECO:0000313" key="1">
    <source>
        <dbReference type="EMBL" id="PWA07308.1"/>
    </source>
</evidence>
<organism evidence="1 2">
    <name type="scientific">Flavobacterium psychrotolerans</name>
    <dbReference type="NCBI Taxonomy" id="2169410"/>
    <lineage>
        <taxon>Bacteria</taxon>
        <taxon>Pseudomonadati</taxon>
        <taxon>Bacteroidota</taxon>
        <taxon>Flavobacteriia</taxon>
        <taxon>Flavobacteriales</taxon>
        <taxon>Flavobacteriaceae</taxon>
        <taxon>Flavobacterium</taxon>
    </lineage>
</organism>
<comment type="caution">
    <text evidence="1">The sequence shown here is derived from an EMBL/GenBank/DDBJ whole genome shotgun (WGS) entry which is preliminary data.</text>
</comment>
<proteinExistence type="predicted"/>
<gene>
    <name evidence="1" type="ORF">DB895_00885</name>
</gene>
<dbReference type="Proteomes" id="UP000245449">
    <property type="component" value="Unassembled WGS sequence"/>
</dbReference>
<sequence length="89" mass="10448">MTDNINQFKRGKFQDALAENQNVIDFRNGNVKYPKEAAEYYRAPEITIELEYNTKAGGCSVKTQENNLFDYKIHLKNYTLKQIIKKKLK</sequence>
<name>A0A2U1JR52_9FLAO</name>
<dbReference type="OrthoDB" id="1376644at2"/>
<keyword evidence="2" id="KW-1185">Reference proteome</keyword>
<reference evidence="1 2" key="1">
    <citation type="submission" date="2018-04" db="EMBL/GenBank/DDBJ databases">
        <title>Flavobacterium sp. nov., isolated from glacier ice.</title>
        <authorList>
            <person name="Liu Q."/>
            <person name="Xin Y.-H."/>
        </authorList>
    </citation>
    <scope>NUCLEOTIDE SEQUENCE [LARGE SCALE GENOMIC DNA]</scope>
    <source>
        <strain evidence="1 2">RB1R5</strain>
    </source>
</reference>